<dbReference type="SUPFAM" id="SSF51306">
    <property type="entry name" value="LexA/Signal peptidase"/>
    <property type="match status" value="1"/>
</dbReference>
<dbReference type="EMBL" id="JAHLFQ010000235">
    <property type="protein sequence ID" value="MBU3805065.1"/>
    <property type="molecule type" value="Genomic_DNA"/>
</dbReference>
<evidence type="ECO:0000313" key="9">
    <source>
        <dbReference type="EMBL" id="MBU3805065.1"/>
    </source>
</evidence>
<dbReference type="PRINTS" id="PR00727">
    <property type="entry name" value="LEADERPTASE"/>
</dbReference>
<evidence type="ECO:0000256" key="5">
    <source>
        <dbReference type="ARBA" id="ARBA00022801"/>
    </source>
</evidence>
<evidence type="ECO:0000259" key="8">
    <source>
        <dbReference type="Pfam" id="PF10502"/>
    </source>
</evidence>
<evidence type="ECO:0000256" key="4">
    <source>
        <dbReference type="ARBA" id="ARBA00013208"/>
    </source>
</evidence>
<dbReference type="GO" id="GO:0005886">
    <property type="term" value="C:plasma membrane"/>
    <property type="evidence" value="ECO:0007669"/>
    <property type="project" value="UniProtKB-SubCell"/>
</dbReference>
<organism evidence="9 10">
    <name type="scientific">Candidatus Cellulosilyticum pullistercoris</name>
    <dbReference type="NCBI Taxonomy" id="2838521"/>
    <lineage>
        <taxon>Bacteria</taxon>
        <taxon>Bacillati</taxon>
        <taxon>Bacillota</taxon>
        <taxon>Clostridia</taxon>
        <taxon>Lachnospirales</taxon>
        <taxon>Cellulosilyticaceae</taxon>
        <taxon>Cellulosilyticum</taxon>
    </lineage>
</organism>
<keyword evidence="7" id="KW-0645">Protease</keyword>
<comment type="subcellular location">
    <subcellularLocation>
        <location evidence="2">Cell membrane</location>
        <topology evidence="2">Single-pass type II membrane protein</topology>
    </subcellularLocation>
    <subcellularLocation>
        <location evidence="7">Membrane</location>
        <topology evidence="7">Single-pass type II membrane protein</topology>
    </subcellularLocation>
</comment>
<dbReference type="AlphaFoldDB" id="A0A9E2KDZ6"/>
<dbReference type="PANTHER" id="PTHR43390">
    <property type="entry name" value="SIGNAL PEPTIDASE I"/>
    <property type="match status" value="1"/>
</dbReference>
<dbReference type="InterPro" id="IPR036286">
    <property type="entry name" value="LexA/Signal_pep-like_sf"/>
</dbReference>
<dbReference type="InterPro" id="IPR000223">
    <property type="entry name" value="Pept_S26A_signal_pept_1"/>
</dbReference>
<dbReference type="Gene3D" id="2.10.109.10">
    <property type="entry name" value="Umud Fragment, subunit A"/>
    <property type="match status" value="1"/>
</dbReference>
<reference evidence="9" key="2">
    <citation type="submission" date="2021-04" db="EMBL/GenBank/DDBJ databases">
        <authorList>
            <person name="Gilroy R."/>
        </authorList>
    </citation>
    <scope>NUCLEOTIDE SEQUENCE</scope>
    <source>
        <strain evidence="9">B5-657</strain>
    </source>
</reference>
<dbReference type="InterPro" id="IPR019533">
    <property type="entry name" value="Peptidase_S26"/>
</dbReference>
<evidence type="ECO:0000256" key="2">
    <source>
        <dbReference type="ARBA" id="ARBA00004401"/>
    </source>
</evidence>
<comment type="caution">
    <text evidence="9">The sequence shown here is derived from an EMBL/GenBank/DDBJ whole genome shotgun (WGS) entry which is preliminary data.</text>
</comment>
<dbReference type="InterPro" id="IPR019757">
    <property type="entry name" value="Pept_S26A_signal_pept_1_Lys-AS"/>
</dbReference>
<feature type="domain" description="Peptidase S26" evidence="8">
    <location>
        <begin position="2"/>
        <end position="148"/>
    </location>
</feature>
<gene>
    <name evidence="9" type="primary">lepB</name>
    <name evidence="9" type="ORF">H9872_09965</name>
</gene>
<dbReference type="GO" id="GO:0009003">
    <property type="term" value="F:signal peptidase activity"/>
    <property type="evidence" value="ECO:0007669"/>
    <property type="project" value="UniProtKB-EC"/>
</dbReference>
<dbReference type="PROSITE" id="PS00760">
    <property type="entry name" value="SPASE_I_2"/>
    <property type="match status" value="1"/>
</dbReference>
<dbReference type="Proteomes" id="UP000824229">
    <property type="component" value="Unassembled WGS sequence"/>
</dbReference>
<comment type="similarity">
    <text evidence="3 7">Belongs to the peptidase S26 family.</text>
</comment>
<accession>A0A9E2KDZ6</accession>
<sequence length="157" mass="17854">MLFMTFIISQNKIPSPSMVETLHIGDRLLVSRIPFYYRTPERGEIVVFNGPDGKPWIKRVVGMPGEVIDIKDGNIYINGTYFDESAYLQEMGISALNPYEPTIVQYPYTVPEGHYFLMGDNRLESKDCRYIGAIAGDDIIGKALFRVYPFTQMGVLK</sequence>
<feature type="active site" evidence="6">
    <location>
        <position position="17"/>
    </location>
</feature>
<evidence type="ECO:0000256" key="3">
    <source>
        <dbReference type="ARBA" id="ARBA00009370"/>
    </source>
</evidence>
<evidence type="ECO:0000313" key="10">
    <source>
        <dbReference type="Proteomes" id="UP000824229"/>
    </source>
</evidence>
<proteinExistence type="inferred from homology"/>
<evidence type="ECO:0000256" key="1">
    <source>
        <dbReference type="ARBA" id="ARBA00000677"/>
    </source>
</evidence>
<dbReference type="PANTHER" id="PTHR43390:SF1">
    <property type="entry name" value="CHLOROPLAST PROCESSING PEPTIDASE"/>
    <property type="match status" value="1"/>
</dbReference>
<comment type="catalytic activity">
    <reaction evidence="1 7">
        <text>Cleavage of hydrophobic, N-terminal signal or leader sequences from secreted and periplasmic proteins.</text>
        <dbReference type="EC" id="3.4.21.89"/>
    </reaction>
</comment>
<dbReference type="GO" id="GO:0004252">
    <property type="term" value="F:serine-type endopeptidase activity"/>
    <property type="evidence" value="ECO:0007669"/>
    <property type="project" value="InterPro"/>
</dbReference>
<evidence type="ECO:0000256" key="7">
    <source>
        <dbReference type="RuleBase" id="RU362042"/>
    </source>
</evidence>
<dbReference type="Pfam" id="PF10502">
    <property type="entry name" value="Peptidase_S26"/>
    <property type="match status" value="1"/>
</dbReference>
<protein>
    <recommendedName>
        <fullName evidence="4 7">Signal peptidase I</fullName>
        <ecNumber evidence="4 7">3.4.21.89</ecNumber>
    </recommendedName>
</protein>
<dbReference type="CDD" id="cd06530">
    <property type="entry name" value="S26_SPase_I"/>
    <property type="match status" value="1"/>
</dbReference>
<feature type="active site" evidence="6">
    <location>
        <position position="58"/>
    </location>
</feature>
<dbReference type="GO" id="GO:0006465">
    <property type="term" value="P:signal peptide processing"/>
    <property type="evidence" value="ECO:0007669"/>
    <property type="project" value="InterPro"/>
</dbReference>
<evidence type="ECO:0000256" key="6">
    <source>
        <dbReference type="PIRSR" id="PIRSR600223-1"/>
    </source>
</evidence>
<dbReference type="EC" id="3.4.21.89" evidence="4 7"/>
<dbReference type="NCBIfam" id="TIGR02227">
    <property type="entry name" value="sigpep_I_bact"/>
    <property type="match status" value="1"/>
</dbReference>
<name>A0A9E2KDZ6_9FIRM</name>
<reference evidence="9" key="1">
    <citation type="journal article" date="2021" name="PeerJ">
        <title>Extensive microbial diversity within the chicken gut microbiome revealed by metagenomics and culture.</title>
        <authorList>
            <person name="Gilroy R."/>
            <person name="Ravi A."/>
            <person name="Getino M."/>
            <person name="Pursley I."/>
            <person name="Horton D.L."/>
            <person name="Alikhan N.F."/>
            <person name="Baker D."/>
            <person name="Gharbi K."/>
            <person name="Hall N."/>
            <person name="Watson M."/>
            <person name="Adriaenssens E.M."/>
            <person name="Foster-Nyarko E."/>
            <person name="Jarju S."/>
            <person name="Secka A."/>
            <person name="Antonio M."/>
            <person name="Oren A."/>
            <person name="Chaudhuri R.R."/>
            <person name="La Ragione R."/>
            <person name="Hildebrand F."/>
            <person name="Pallen M.J."/>
        </authorList>
    </citation>
    <scope>NUCLEOTIDE SEQUENCE</scope>
    <source>
        <strain evidence="9">B5-657</strain>
    </source>
</reference>
<keyword evidence="5 7" id="KW-0378">Hydrolase</keyword>